<dbReference type="EMBL" id="CADEAL010000318">
    <property type="protein sequence ID" value="CAB1418342.1"/>
    <property type="molecule type" value="Genomic_DNA"/>
</dbReference>
<evidence type="ECO:0000256" key="1">
    <source>
        <dbReference type="SAM" id="MobiDB-lite"/>
    </source>
</evidence>
<feature type="compositionally biased region" description="Basic and acidic residues" evidence="1">
    <location>
        <begin position="59"/>
        <end position="75"/>
    </location>
</feature>
<proteinExistence type="predicted"/>
<evidence type="ECO:0000313" key="3">
    <source>
        <dbReference type="Proteomes" id="UP001153269"/>
    </source>
</evidence>
<name>A0A9N7TSW6_PLEPL</name>
<organism evidence="2 3">
    <name type="scientific">Pleuronectes platessa</name>
    <name type="common">European plaice</name>
    <dbReference type="NCBI Taxonomy" id="8262"/>
    <lineage>
        <taxon>Eukaryota</taxon>
        <taxon>Metazoa</taxon>
        <taxon>Chordata</taxon>
        <taxon>Craniata</taxon>
        <taxon>Vertebrata</taxon>
        <taxon>Euteleostomi</taxon>
        <taxon>Actinopterygii</taxon>
        <taxon>Neopterygii</taxon>
        <taxon>Teleostei</taxon>
        <taxon>Neoteleostei</taxon>
        <taxon>Acanthomorphata</taxon>
        <taxon>Carangaria</taxon>
        <taxon>Pleuronectiformes</taxon>
        <taxon>Pleuronectoidei</taxon>
        <taxon>Pleuronectidae</taxon>
        <taxon>Pleuronectes</taxon>
    </lineage>
</organism>
<feature type="region of interest" description="Disordered" evidence="1">
    <location>
        <begin position="1"/>
        <end position="90"/>
    </location>
</feature>
<keyword evidence="3" id="KW-1185">Reference proteome</keyword>
<evidence type="ECO:0000313" key="2">
    <source>
        <dbReference type="EMBL" id="CAB1418342.1"/>
    </source>
</evidence>
<protein>
    <submittedName>
        <fullName evidence="2">Uncharacterized protein</fullName>
    </submittedName>
</protein>
<gene>
    <name evidence="2" type="ORF">PLEPLA_LOCUS6166</name>
</gene>
<dbReference type="Proteomes" id="UP001153269">
    <property type="component" value="Unassembled WGS sequence"/>
</dbReference>
<accession>A0A9N7TSW6</accession>
<comment type="caution">
    <text evidence="2">The sequence shown here is derived from an EMBL/GenBank/DDBJ whole genome shotgun (WGS) entry which is preliminary data.</text>
</comment>
<reference evidence="2" key="1">
    <citation type="submission" date="2020-03" db="EMBL/GenBank/DDBJ databases">
        <authorList>
            <person name="Weist P."/>
        </authorList>
    </citation>
    <scope>NUCLEOTIDE SEQUENCE</scope>
</reference>
<feature type="compositionally biased region" description="Pro residues" evidence="1">
    <location>
        <begin position="20"/>
        <end position="36"/>
    </location>
</feature>
<sequence length="123" mass="13385">MEMTVDVEYLEEGLSTTQLPTPPPHSPEPPPNPWWPSKPQIKARSCKHTAGPRRAAARGRRDCADSDGTERDLHRGPSPAASIKPRGCRDVQLRRSSAGCDTSSRHIAALASAPTGNFCKEFI</sequence>
<feature type="compositionally biased region" description="Basic residues" evidence="1">
    <location>
        <begin position="44"/>
        <end position="58"/>
    </location>
</feature>
<dbReference type="AlphaFoldDB" id="A0A9N7TSW6"/>